<dbReference type="AlphaFoldDB" id="A0AAD9A0X4"/>
<dbReference type="InterPro" id="IPR001128">
    <property type="entry name" value="Cyt_P450"/>
</dbReference>
<proteinExistence type="inferred from homology"/>
<dbReference type="PROSITE" id="PS00086">
    <property type="entry name" value="CYTOCHROME_P450"/>
    <property type="match status" value="1"/>
</dbReference>
<accession>A0AAD9A0X4</accession>
<evidence type="ECO:0000256" key="1">
    <source>
        <dbReference type="ARBA" id="ARBA00001971"/>
    </source>
</evidence>
<dbReference type="Proteomes" id="UP001243330">
    <property type="component" value="Unassembled WGS sequence"/>
</dbReference>
<evidence type="ECO:0000256" key="8">
    <source>
        <dbReference type="PIRSR" id="PIRSR602401-1"/>
    </source>
</evidence>
<dbReference type="PRINTS" id="PR00463">
    <property type="entry name" value="EP450I"/>
</dbReference>
<comment type="similarity">
    <text evidence="2 9">Belongs to the cytochrome P450 family.</text>
</comment>
<comment type="cofactor">
    <cofactor evidence="1 8">
        <name>heme</name>
        <dbReference type="ChEBI" id="CHEBI:30413"/>
    </cofactor>
</comment>
<sequence>MAGLSSLALGVGAVFFFFLLIRKVLKAGRNSPHPPLPPGPKGLPIVGNLLDLPKPGDYEAKHWIKHKDIYGPISSITVLGQTMVIVNDASIALDMLEKRAVKNSSRPHLLFGGEIVGWGHSLGLVRYGDRFRKHRKNIAMTIGSTMAAAQYKDLQEAEAGHFLLHILNNPQGLFGHINEHANKAKREAASVVLKMIYGYNVDQFKADHLVEAIEKAMDGFGQASVPGTFMVDIFPWMRYLPEWFPGTGWKQTAKEWREDLRVIVEKPFAFTKQQMASGRDTSSITCNLLGGDHDKKPEDEYLTKWTALSLYAGGADTTVSTVACFFLAMSLYPEVQRKAQAEIDQVVGQDRLPTFSDRPNLPYIEALLMELLRWQPVVPMSIPHMSSEEDIVNGYYIPKESVILPNIWYFTHDPKLYHSPMEFKPERFMSTEGNTPEMDPNRFAFGFGRRICPGRVLADNALFITIVQALSALEISKAVIDGQVVEPKISLLGGIVSHPEPFETSVKPRSAHHEALIRAVEKNYPWERSDQGMLEKMEV</sequence>
<keyword evidence="6 8" id="KW-0408">Iron</keyword>
<evidence type="ECO:0000256" key="6">
    <source>
        <dbReference type="ARBA" id="ARBA00023004"/>
    </source>
</evidence>
<dbReference type="PANTHER" id="PTHR46300">
    <property type="entry name" value="P450, PUTATIVE (EUROFUNG)-RELATED-RELATED"/>
    <property type="match status" value="1"/>
</dbReference>
<evidence type="ECO:0000256" key="7">
    <source>
        <dbReference type="ARBA" id="ARBA00023033"/>
    </source>
</evidence>
<dbReference type="GO" id="GO:0004497">
    <property type="term" value="F:monooxygenase activity"/>
    <property type="evidence" value="ECO:0007669"/>
    <property type="project" value="UniProtKB-KW"/>
</dbReference>
<evidence type="ECO:0000256" key="4">
    <source>
        <dbReference type="ARBA" id="ARBA00022723"/>
    </source>
</evidence>
<evidence type="ECO:0000313" key="11">
    <source>
        <dbReference type="Proteomes" id="UP001243330"/>
    </source>
</evidence>
<keyword evidence="5 9" id="KW-0560">Oxidoreductase</keyword>
<dbReference type="GO" id="GO:0016705">
    <property type="term" value="F:oxidoreductase activity, acting on paired donors, with incorporation or reduction of molecular oxygen"/>
    <property type="evidence" value="ECO:0007669"/>
    <property type="project" value="InterPro"/>
</dbReference>
<keyword evidence="11" id="KW-1185">Reference proteome</keyword>
<reference evidence="10" key="1">
    <citation type="submission" date="2023-01" db="EMBL/GenBank/DDBJ databases">
        <title>Colletotrichum chrysophilum M932 genome sequence.</title>
        <authorList>
            <person name="Baroncelli R."/>
        </authorList>
    </citation>
    <scope>NUCLEOTIDE SEQUENCE</scope>
    <source>
        <strain evidence="10">M932</strain>
    </source>
</reference>
<dbReference type="InterPro" id="IPR050364">
    <property type="entry name" value="Cytochrome_P450_fung"/>
</dbReference>
<dbReference type="GO" id="GO:0020037">
    <property type="term" value="F:heme binding"/>
    <property type="evidence" value="ECO:0007669"/>
    <property type="project" value="InterPro"/>
</dbReference>
<keyword evidence="4 8" id="KW-0479">Metal-binding</keyword>
<protein>
    <submittedName>
        <fullName evidence="10">Cytochrome p450 oxidoreductase</fullName>
    </submittedName>
</protein>
<evidence type="ECO:0000256" key="5">
    <source>
        <dbReference type="ARBA" id="ARBA00023002"/>
    </source>
</evidence>
<gene>
    <name evidence="10" type="ORF">CCHR01_17982</name>
</gene>
<comment type="caution">
    <text evidence="10">The sequence shown here is derived from an EMBL/GenBank/DDBJ whole genome shotgun (WGS) entry which is preliminary data.</text>
</comment>
<dbReference type="InterPro" id="IPR036396">
    <property type="entry name" value="Cyt_P450_sf"/>
</dbReference>
<dbReference type="InterPro" id="IPR017972">
    <property type="entry name" value="Cyt_P450_CS"/>
</dbReference>
<dbReference type="EMBL" id="JAQOWY010000679">
    <property type="protein sequence ID" value="KAK1839396.1"/>
    <property type="molecule type" value="Genomic_DNA"/>
</dbReference>
<evidence type="ECO:0000256" key="2">
    <source>
        <dbReference type="ARBA" id="ARBA00010617"/>
    </source>
</evidence>
<keyword evidence="3 8" id="KW-0349">Heme</keyword>
<organism evidence="10 11">
    <name type="scientific">Colletotrichum chrysophilum</name>
    <dbReference type="NCBI Taxonomy" id="1836956"/>
    <lineage>
        <taxon>Eukaryota</taxon>
        <taxon>Fungi</taxon>
        <taxon>Dikarya</taxon>
        <taxon>Ascomycota</taxon>
        <taxon>Pezizomycotina</taxon>
        <taxon>Sordariomycetes</taxon>
        <taxon>Hypocreomycetidae</taxon>
        <taxon>Glomerellales</taxon>
        <taxon>Glomerellaceae</taxon>
        <taxon>Colletotrichum</taxon>
        <taxon>Colletotrichum gloeosporioides species complex</taxon>
    </lineage>
</organism>
<dbReference type="InterPro" id="IPR002401">
    <property type="entry name" value="Cyt_P450_E_grp-I"/>
</dbReference>
<dbReference type="PANTHER" id="PTHR46300:SF7">
    <property type="entry name" value="P450, PUTATIVE (EUROFUNG)-RELATED"/>
    <property type="match status" value="1"/>
</dbReference>
<evidence type="ECO:0000256" key="9">
    <source>
        <dbReference type="RuleBase" id="RU000461"/>
    </source>
</evidence>
<dbReference type="SUPFAM" id="SSF48264">
    <property type="entry name" value="Cytochrome P450"/>
    <property type="match status" value="1"/>
</dbReference>
<feature type="binding site" description="axial binding residue" evidence="8">
    <location>
        <position position="452"/>
    </location>
    <ligand>
        <name>heme</name>
        <dbReference type="ChEBI" id="CHEBI:30413"/>
    </ligand>
    <ligandPart>
        <name>Fe</name>
        <dbReference type="ChEBI" id="CHEBI:18248"/>
    </ligandPart>
</feature>
<dbReference type="CDD" id="cd11065">
    <property type="entry name" value="CYP64-like"/>
    <property type="match status" value="1"/>
</dbReference>
<evidence type="ECO:0000256" key="3">
    <source>
        <dbReference type="ARBA" id="ARBA00022617"/>
    </source>
</evidence>
<evidence type="ECO:0000313" key="10">
    <source>
        <dbReference type="EMBL" id="KAK1839396.1"/>
    </source>
</evidence>
<dbReference type="Pfam" id="PF00067">
    <property type="entry name" value="p450"/>
    <property type="match status" value="1"/>
</dbReference>
<dbReference type="PRINTS" id="PR00385">
    <property type="entry name" value="P450"/>
</dbReference>
<dbReference type="Gene3D" id="1.10.630.10">
    <property type="entry name" value="Cytochrome P450"/>
    <property type="match status" value="1"/>
</dbReference>
<dbReference type="GO" id="GO:0005506">
    <property type="term" value="F:iron ion binding"/>
    <property type="evidence" value="ECO:0007669"/>
    <property type="project" value="InterPro"/>
</dbReference>
<name>A0AAD9A0X4_9PEZI</name>
<keyword evidence="7 9" id="KW-0503">Monooxygenase</keyword>